<evidence type="ECO:0000256" key="1">
    <source>
        <dbReference type="ARBA" id="ARBA00001933"/>
    </source>
</evidence>
<dbReference type="Proteomes" id="UP000265768">
    <property type="component" value="Unassembled WGS sequence"/>
</dbReference>
<dbReference type="GO" id="GO:0009073">
    <property type="term" value="P:aromatic amino acid family biosynthetic process"/>
    <property type="evidence" value="ECO:0007669"/>
    <property type="project" value="InterPro"/>
</dbReference>
<gene>
    <name evidence="6" type="primary">aroF</name>
    <name evidence="6" type="ORF">D5H75_07740</name>
</gene>
<dbReference type="InterPro" id="IPR036052">
    <property type="entry name" value="TrpB-like_PALP_sf"/>
</dbReference>
<dbReference type="SUPFAM" id="SSF53686">
    <property type="entry name" value="Tryptophan synthase beta subunit-like PLP-dependent enzymes"/>
    <property type="match status" value="1"/>
</dbReference>
<feature type="domain" description="ATP-grasp" evidence="5">
    <location>
        <begin position="455"/>
        <end position="654"/>
    </location>
</feature>
<dbReference type="Gene3D" id="3.40.50.1100">
    <property type="match status" value="2"/>
</dbReference>
<comment type="caution">
    <text evidence="6">The sequence shown here is derived from an EMBL/GenBank/DDBJ whole genome shotgun (WGS) entry which is preliminary data.</text>
</comment>
<dbReference type="InterPro" id="IPR040570">
    <property type="entry name" value="LAL_C2"/>
</dbReference>
<dbReference type="NCBIfam" id="TIGR01361">
    <property type="entry name" value="DAHP_synth_Bsub"/>
    <property type="match status" value="1"/>
</dbReference>
<dbReference type="Gene3D" id="3.40.50.20">
    <property type="match status" value="1"/>
</dbReference>
<dbReference type="GO" id="GO:0005524">
    <property type="term" value="F:ATP binding"/>
    <property type="evidence" value="ECO:0007669"/>
    <property type="project" value="UniProtKB-UniRule"/>
</dbReference>
<sequence>MLSNSLIEVIGGTPLVRLRAGAARGVEVYAKLEMQNPFAMKDRVAKQIITRARETGALAEGAPIVESSSGTMALGVALVGTLLGHPVHIVTDPRIDRITLAKLTGLGCEVHVVPRMDEHGWQGARLTRLDELMNELPGAFWPRQYANPENPAAYRALAGELAADLEDIDTIVGSVGSGGSLCGTARALRERLPGVTVVGVDCVGSVLFGQPDRPRRLQSGLGNSLVPPNLDHSLIDEVHWLNDREAFEATRALAREEKLFAGNTSGSVYRVLTWLAGRAEPGTRIVGIFPDRGDRYAETAHSEEYWAERGLGDLPLARAPKRVTPGTAVSSWSYRVEESGRPPLFVFVESNTTGSGMRALTAARDLGYRAVLATGRPERYRGLDATGAAVVTCDTNDHRALREAVTAAAGRDVVAAVSTTSEFYLIAAARLAAELGLPAADAGAVGRCRDKSLLRETLAAAGVRQPEHRVVTGPDAAREAAAAVGLPCVVKPVDDSGSTNVLRCESAGDAAAQAERILAVTRNVRGQATRRAVLVERLLDQPEYSVEMFGAGGEQRLLGIVEKTVTPGPHFVETRHILPADLPAEAAAEMTATVRDALAAVSLESGPSHTEVKLGPDGASIVEINPRLAGGMIPELFRLVTGADLLEAQVRFAAGREPGLPESFDGYAGIQFLLPAEAGVLAEVTGADLAAALPGVRSVTVTVEPGDRVAPPTDAYGRAGHVIATAPTRAELAATLDRAAALVEFRVRREPASPYPLVSRAARDDRSVVEVGGVSIGPDTFTLIAGPCAVETPEQTLAAARLARAAGASLLRGGAFKPRSSPYGFRGLRAEALRILAEVRAETGLPVVTEVVDSRDVDLVADWADMLQVGTRNMQNFGLLEAVGDSGRPVLLKRGMSATIEEWLLAAEYIASRGNEAIVLCERGIRTFEPATRNTLDLSAVLVAQGLSHLPVVVDPSHAAGRRDLVVPLARAAVAAGADGVMIDVHPSPADALCDGPQALGERELSELPGAIRDWATLAGRLPREVLAPESAALR</sequence>
<dbReference type="InterPro" id="IPR006218">
    <property type="entry name" value="DAHP1/KDSA"/>
</dbReference>
<dbReference type="InterPro" id="IPR013785">
    <property type="entry name" value="Aldolase_TIM"/>
</dbReference>
<keyword evidence="2 6" id="KW-0808">Transferase</keyword>
<dbReference type="PROSITE" id="PS50975">
    <property type="entry name" value="ATP_GRASP"/>
    <property type="match status" value="1"/>
</dbReference>
<dbReference type="InterPro" id="IPR052899">
    <property type="entry name" value="Class-I_DAHP_synthase"/>
</dbReference>
<dbReference type="Gene3D" id="3.30.470.20">
    <property type="entry name" value="ATP-grasp fold, B domain"/>
    <property type="match status" value="1"/>
</dbReference>
<dbReference type="NCBIfam" id="NF006421">
    <property type="entry name" value="PRK08673.1"/>
    <property type="match status" value="1"/>
</dbReference>
<accession>A0A3A4B0F3</accession>
<dbReference type="PANTHER" id="PTHR43018">
    <property type="entry name" value="PHOSPHO-2-DEHYDRO-3-DEOXYHEPTONATE ALDOLASE"/>
    <property type="match status" value="1"/>
</dbReference>
<evidence type="ECO:0000256" key="3">
    <source>
        <dbReference type="ARBA" id="ARBA00022898"/>
    </source>
</evidence>
<dbReference type="Gene3D" id="3.20.20.70">
    <property type="entry name" value="Aldolase class I"/>
    <property type="match status" value="1"/>
</dbReference>
<keyword evidence="4" id="KW-0547">Nucleotide-binding</keyword>
<proteinExistence type="predicted"/>
<dbReference type="Pfam" id="PF00793">
    <property type="entry name" value="DAHP_synth_1"/>
    <property type="match status" value="1"/>
</dbReference>
<evidence type="ECO:0000313" key="7">
    <source>
        <dbReference type="Proteomes" id="UP000265768"/>
    </source>
</evidence>
<dbReference type="Pfam" id="PF00291">
    <property type="entry name" value="PALP"/>
    <property type="match status" value="1"/>
</dbReference>
<keyword evidence="7" id="KW-1185">Reference proteome</keyword>
<evidence type="ECO:0000256" key="2">
    <source>
        <dbReference type="ARBA" id="ARBA00022679"/>
    </source>
</evidence>
<evidence type="ECO:0000259" key="5">
    <source>
        <dbReference type="PROSITE" id="PS50975"/>
    </source>
</evidence>
<dbReference type="GO" id="GO:0016832">
    <property type="term" value="F:aldehyde-lyase activity"/>
    <property type="evidence" value="ECO:0007669"/>
    <property type="project" value="InterPro"/>
</dbReference>
<evidence type="ECO:0000313" key="6">
    <source>
        <dbReference type="EMBL" id="RJL34329.1"/>
    </source>
</evidence>
<reference evidence="6 7" key="1">
    <citation type="submission" date="2018-09" db="EMBL/GenBank/DDBJ databases">
        <title>YIM 75507 draft genome.</title>
        <authorList>
            <person name="Tang S."/>
            <person name="Feng Y."/>
        </authorList>
    </citation>
    <scope>NUCLEOTIDE SEQUENCE [LARGE SCALE GENOMIC DNA]</scope>
    <source>
        <strain evidence="6 7">YIM 75507</strain>
    </source>
</reference>
<dbReference type="EC" id="2.5.1.54" evidence="6"/>
<keyword evidence="3" id="KW-0663">Pyridoxal phosphate</keyword>
<dbReference type="InterPro" id="IPR041472">
    <property type="entry name" value="BL00235/CARNS1_N"/>
</dbReference>
<dbReference type="GO" id="GO:0003849">
    <property type="term" value="F:3-deoxy-7-phosphoheptulonate synthase activity"/>
    <property type="evidence" value="ECO:0007669"/>
    <property type="project" value="UniProtKB-EC"/>
</dbReference>
<name>A0A3A4B0F3_9ACTN</name>
<dbReference type="EMBL" id="QZEY01000002">
    <property type="protein sequence ID" value="RJL34329.1"/>
    <property type="molecule type" value="Genomic_DNA"/>
</dbReference>
<dbReference type="OrthoDB" id="24041at2"/>
<comment type="cofactor">
    <cofactor evidence="1">
        <name>pyridoxal 5'-phosphate</name>
        <dbReference type="ChEBI" id="CHEBI:597326"/>
    </cofactor>
</comment>
<dbReference type="SUPFAM" id="SSF51569">
    <property type="entry name" value="Aldolase"/>
    <property type="match status" value="1"/>
</dbReference>
<dbReference type="PANTHER" id="PTHR43018:SF1">
    <property type="entry name" value="PROTEIN AROA(G)"/>
    <property type="match status" value="1"/>
</dbReference>
<evidence type="ECO:0000256" key="4">
    <source>
        <dbReference type="PROSITE-ProRule" id="PRU00409"/>
    </source>
</evidence>
<dbReference type="GO" id="GO:1901605">
    <property type="term" value="P:alpha-amino acid metabolic process"/>
    <property type="evidence" value="ECO:0007669"/>
    <property type="project" value="UniProtKB-ARBA"/>
</dbReference>
<dbReference type="AlphaFoldDB" id="A0A3A4B0F3"/>
<protein>
    <submittedName>
        <fullName evidence="6">3-deoxy-7-phosphoheptulonate synthase</fullName>
        <ecNumber evidence="6">2.5.1.54</ecNumber>
    </submittedName>
</protein>
<dbReference type="Pfam" id="PF13535">
    <property type="entry name" value="ATP-grasp_4"/>
    <property type="match status" value="1"/>
</dbReference>
<keyword evidence="4" id="KW-0067">ATP-binding</keyword>
<dbReference type="InterPro" id="IPR001926">
    <property type="entry name" value="TrpB-like_PALP"/>
</dbReference>
<dbReference type="CDD" id="cd01561">
    <property type="entry name" value="CBS_like"/>
    <property type="match status" value="1"/>
</dbReference>
<dbReference type="InterPro" id="IPR011761">
    <property type="entry name" value="ATP-grasp"/>
</dbReference>
<dbReference type="NCBIfam" id="NF009239">
    <property type="entry name" value="PRK12595.1"/>
    <property type="match status" value="1"/>
</dbReference>
<dbReference type="Pfam" id="PF18130">
    <property type="entry name" value="ATPgrasp_N"/>
    <property type="match status" value="1"/>
</dbReference>
<dbReference type="Pfam" id="PF18603">
    <property type="entry name" value="LAL_C2"/>
    <property type="match status" value="1"/>
</dbReference>
<dbReference type="GO" id="GO:0046872">
    <property type="term" value="F:metal ion binding"/>
    <property type="evidence" value="ECO:0007669"/>
    <property type="project" value="InterPro"/>
</dbReference>
<organism evidence="6 7">
    <name type="scientific">Bailinhaonella thermotolerans</name>
    <dbReference type="NCBI Taxonomy" id="1070861"/>
    <lineage>
        <taxon>Bacteria</taxon>
        <taxon>Bacillati</taxon>
        <taxon>Actinomycetota</taxon>
        <taxon>Actinomycetes</taxon>
        <taxon>Streptosporangiales</taxon>
        <taxon>Streptosporangiaceae</taxon>
        <taxon>Bailinhaonella</taxon>
    </lineage>
</organism>
<dbReference type="InterPro" id="IPR006268">
    <property type="entry name" value="DAHP_syn_2"/>
</dbReference>
<dbReference type="SUPFAM" id="SSF56059">
    <property type="entry name" value="Glutathione synthetase ATP-binding domain-like"/>
    <property type="match status" value="1"/>
</dbReference>